<sequence length="361" mass="37779">MLRSQGNFLLLAKVVTAYVGSVIGAGFASGQEIMQFFILHGCKGLLGVVLSTVLFAYLGGLVMFLSIKMRSTNYKDLLIFLLGAKAGKIVDVLNLLMLMGGLCVMMAGSAAVFGEHFGLPARAGVWVVVVVTSLVIMGGLDGVLTANVVLVPLKLLAVVLITLTAIFKAKEAIFLIPHAASVGGVAGSWVGAGLLYVSYNMVVPVAVLSSLGGSIPLKIGVAGGMAGGFLLGLAVSLVTVAGLLYFPEAAAYEIPLLFLASQLGLVFYWLLGFLIWLAIITTAIADAHGIASRLAPRGGLNYRIFGICACLLALPVAGRGFSDLVRLLYPIFGYVSLLLLICLLIVPPVKVIINYKNSFIS</sequence>
<keyword evidence="1" id="KW-0812">Transmembrane</keyword>
<feature type="transmembrane region" description="Helical" evidence="1">
    <location>
        <begin position="44"/>
        <end position="65"/>
    </location>
</feature>
<feature type="transmembrane region" description="Helical" evidence="1">
    <location>
        <begin position="266"/>
        <end position="288"/>
    </location>
</feature>
<feature type="transmembrane region" description="Helical" evidence="1">
    <location>
        <begin position="220"/>
        <end position="246"/>
    </location>
</feature>
<dbReference type="PANTHER" id="PTHR37814">
    <property type="entry name" value="CONSERVED MEMBRANE PROTEIN"/>
    <property type="match status" value="1"/>
</dbReference>
<gene>
    <name evidence="2" type="ORF">L7E55_05200</name>
</gene>
<dbReference type="Proteomes" id="UP001154312">
    <property type="component" value="Unassembled WGS sequence"/>
</dbReference>
<keyword evidence="1" id="KW-1133">Transmembrane helix</keyword>
<dbReference type="EMBL" id="JAKOAV010000006">
    <property type="protein sequence ID" value="MDF9407760.1"/>
    <property type="molecule type" value="Genomic_DNA"/>
</dbReference>
<feature type="transmembrane region" description="Helical" evidence="1">
    <location>
        <begin position="187"/>
        <end position="208"/>
    </location>
</feature>
<evidence type="ECO:0008006" key="4">
    <source>
        <dbReference type="Google" id="ProtNLM"/>
    </source>
</evidence>
<feature type="transmembrane region" description="Helical" evidence="1">
    <location>
        <begin position="92"/>
        <end position="113"/>
    </location>
</feature>
<evidence type="ECO:0000256" key="1">
    <source>
        <dbReference type="SAM" id="Phobius"/>
    </source>
</evidence>
<proteinExistence type="predicted"/>
<keyword evidence="3" id="KW-1185">Reference proteome</keyword>
<dbReference type="AlphaFoldDB" id="A0A9X4GYF0"/>
<dbReference type="InterPro" id="IPR038728">
    <property type="entry name" value="YkvI-like"/>
</dbReference>
<organism evidence="2 3">
    <name type="scientific">Pelotomaculum isophthalicicum JI</name>
    <dbReference type="NCBI Taxonomy" id="947010"/>
    <lineage>
        <taxon>Bacteria</taxon>
        <taxon>Bacillati</taxon>
        <taxon>Bacillota</taxon>
        <taxon>Clostridia</taxon>
        <taxon>Eubacteriales</taxon>
        <taxon>Desulfotomaculaceae</taxon>
        <taxon>Pelotomaculum</taxon>
    </lineage>
</organism>
<feature type="transmembrane region" description="Helical" evidence="1">
    <location>
        <begin position="327"/>
        <end position="346"/>
    </location>
</feature>
<feature type="transmembrane region" description="Helical" evidence="1">
    <location>
        <begin position="300"/>
        <end position="321"/>
    </location>
</feature>
<feature type="transmembrane region" description="Helical" evidence="1">
    <location>
        <begin position="147"/>
        <end position="167"/>
    </location>
</feature>
<dbReference type="PANTHER" id="PTHR37814:SF1">
    <property type="entry name" value="MEMBRANE PROTEIN"/>
    <property type="match status" value="1"/>
</dbReference>
<dbReference type="RefSeq" id="WP_277442998.1">
    <property type="nucleotide sequence ID" value="NZ_JAKOAV010000006.1"/>
</dbReference>
<accession>A0A9X4GYF0</accession>
<comment type="caution">
    <text evidence="2">The sequence shown here is derived from an EMBL/GenBank/DDBJ whole genome shotgun (WGS) entry which is preliminary data.</text>
</comment>
<reference evidence="2" key="1">
    <citation type="submission" date="2022-02" db="EMBL/GenBank/DDBJ databases">
        <authorList>
            <person name="Leng L."/>
        </authorList>
    </citation>
    <scope>NUCLEOTIDE SEQUENCE</scope>
    <source>
        <strain evidence="2">JI</strain>
    </source>
</reference>
<evidence type="ECO:0000313" key="3">
    <source>
        <dbReference type="Proteomes" id="UP001154312"/>
    </source>
</evidence>
<name>A0A9X4GYF0_9FIRM</name>
<feature type="transmembrane region" description="Helical" evidence="1">
    <location>
        <begin position="119"/>
        <end position="140"/>
    </location>
</feature>
<evidence type="ECO:0000313" key="2">
    <source>
        <dbReference type="EMBL" id="MDF9407760.1"/>
    </source>
</evidence>
<protein>
    <recommendedName>
        <fullName evidence="4">Membrane protein YkvI</fullName>
    </recommendedName>
</protein>
<keyword evidence="1" id="KW-0472">Membrane</keyword>